<proteinExistence type="predicted"/>
<keyword evidence="1" id="KW-0812">Transmembrane</keyword>
<evidence type="ECO:0000313" key="2">
    <source>
        <dbReference type="EMBL" id="TCC98026.1"/>
    </source>
</evidence>
<gene>
    <name evidence="2" type="ORF">EZ437_19460</name>
</gene>
<keyword evidence="1" id="KW-1133">Transmembrane helix</keyword>
<feature type="transmembrane region" description="Helical" evidence="1">
    <location>
        <begin position="44"/>
        <end position="61"/>
    </location>
</feature>
<dbReference type="Proteomes" id="UP000293347">
    <property type="component" value="Unassembled WGS sequence"/>
</dbReference>
<keyword evidence="1" id="KW-0472">Membrane</keyword>
<evidence type="ECO:0000313" key="3">
    <source>
        <dbReference type="Proteomes" id="UP000293347"/>
    </source>
</evidence>
<keyword evidence="3" id="KW-1185">Reference proteome</keyword>
<evidence type="ECO:0000256" key="1">
    <source>
        <dbReference type="SAM" id="Phobius"/>
    </source>
</evidence>
<comment type="caution">
    <text evidence="2">The sequence shown here is derived from an EMBL/GenBank/DDBJ whole genome shotgun (WGS) entry which is preliminary data.</text>
</comment>
<protein>
    <submittedName>
        <fullName evidence="2">Stationary phase survival protein SurE</fullName>
    </submittedName>
</protein>
<name>A0A4V2MKF6_9SPHI</name>
<sequence length="89" mass="10337">MNKYLQRTKNNVWIGLAIGILIPGVLLIAAWYIIHHQNLKKVDLLYIACIAVNAYAMQVYFRLNREQVGRGILSATFLWAFVFFFYKVA</sequence>
<feature type="transmembrane region" description="Helical" evidence="1">
    <location>
        <begin position="68"/>
        <end position="86"/>
    </location>
</feature>
<accession>A0A4V2MKF6</accession>
<dbReference type="EMBL" id="SJSL01000008">
    <property type="protein sequence ID" value="TCC98026.1"/>
    <property type="molecule type" value="Genomic_DNA"/>
</dbReference>
<dbReference type="AlphaFoldDB" id="A0A4V2MKF6"/>
<feature type="transmembrane region" description="Helical" evidence="1">
    <location>
        <begin position="12"/>
        <end position="32"/>
    </location>
</feature>
<organism evidence="2 3">
    <name type="scientific">Pedobacter psychroterrae</name>
    <dbReference type="NCBI Taxonomy" id="2530453"/>
    <lineage>
        <taxon>Bacteria</taxon>
        <taxon>Pseudomonadati</taxon>
        <taxon>Bacteroidota</taxon>
        <taxon>Sphingobacteriia</taxon>
        <taxon>Sphingobacteriales</taxon>
        <taxon>Sphingobacteriaceae</taxon>
        <taxon>Pedobacter</taxon>
    </lineage>
</organism>
<reference evidence="2 3" key="1">
    <citation type="submission" date="2019-02" db="EMBL/GenBank/DDBJ databases">
        <title>Pedobacter sp. RP-1-14 sp. nov., isolated from Arctic soil.</title>
        <authorList>
            <person name="Dahal R.H."/>
        </authorList>
    </citation>
    <scope>NUCLEOTIDE SEQUENCE [LARGE SCALE GENOMIC DNA]</scope>
    <source>
        <strain evidence="2 3">RP-1-14</strain>
    </source>
</reference>
<dbReference type="OrthoDB" id="797879at2"/>
<dbReference type="RefSeq" id="WP_131597743.1">
    <property type="nucleotide sequence ID" value="NZ_SJSL01000008.1"/>
</dbReference>